<dbReference type="PRINTS" id="PR01403">
    <property type="entry name" value="8OXTPHPHTASE"/>
</dbReference>
<evidence type="ECO:0000256" key="16">
    <source>
        <dbReference type="ARBA" id="ARBA00029673"/>
    </source>
</evidence>
<evidence type="ECO:0000256" key="14">
    <source>
        <dbReference type="ARBA" id="ARBA00026103"/>
    </source>
</evidence>
<evidence type="ECO:0000256" key="15">
    <source>
        <dbReference type="ARBA" id="ARBA00026218"/>
    </source>
</evidence>
<comment type="catalytic activity">
    <reaction evidence="13">
        <text>2-oxo-ATP + H2O = 2-oxo-AMP + diphosphate + H(+)</text>
        <dbReference type="Rhea" id="RHEA:67392"/>
        <dbReference type="ChEBI" id="CHEBI:15377"/>
        <dbReference type="ChEBI" id="CHEBI:15378"/>
        <dbReference type="ChEBI" id="CHEBI:33019"/>
        <dbReference type="ChEBI" id="CHEBI:71395"/>
        <dbReference type="ChEBI" id="CHEBI:172878"/>
    </reaction>
    <physiologicalReaction direction="left-to-right" evidence="13">
        <dbReference type="Rhea" id="RHEA:67393"/>
    </physiologicalReaction>
</comment>
<keyword evidence="7 26" id="KW-0378">Hydrolase</keyword>
<dbReference type="GO" id="GO:0046872">
    <property type="term" value="F:metal ion binding"/>
    <property type="evidence" value="ECO:0007669"/>
    <property type="project" value="UniProtKB-KW"/>
</dbReference>
<comment type="catalytic activity">
    <reaction evidence="10">
        <text>8-oxo-dATP + H2O = 8-oxo-dAMP + diphosphate + H(+)</text>
        <dbReference type="Rhea" id="RHEA:65396"/>
        <dbReference type="ChEBI" id="CHEBI:15377"/>
        <dbReference type="ChEBI" id="CHEBI:15378"/>
        <dbReference type="ChEBI" id="CHEBI:33019"/>
        <dbReference type="ChEBI" id="CHEBI:71361"/>
        <dbReference type="ChEBI" id="CHEBI:172871"/>
    </reaction>
    <physiologicalReaction direction="left-to-right" evidence="10">
        <dbReference type="Rhea" id="RHEA:65397"/>
    </physiologicalReaction>
</comment>
<dbReference type="GO" id="GO:0008413">
    <property type="term" value="F:8-oxo-7,8-dihydroguanosine triphosphate pyrophosphatase activity"/>
    <property type="evidence" value="ECO:0007669"/>
    <property type="project" value="InterPro"/>
</dbReference>
<dbReference type="KEGG" id="dat:HRM2_01950"/>
<comment type="catalytic activity">
    <reaction evidence="12">
        <text>8-oxo-dGTP + H2O = 8-oxo-dGMP + diphosphate + H(+)</text>
        <dbReference type="Rhea" id="RHEA:31575"/>
        <dbReference type="ChEBI" id="CHEBI:15377"/>
        <dbReference type="ChEBI" id="CHEBI:15378"/>
        <dbReference type="ChEBI" id="CHEBI:33019"/>
        <dbReference type="ChEBI" id="CHEBI:63224"/>
        <dbReference type="ChEBI" id="CHEBI:77896"/>
    </reaction>
    <physiologicalReaction direction="left-to-right" evidence="12">
        <dbReference type="Rhea" id="RHEA:31576"/>
    </physiologicalReaction>
</comment>
<gene>
    <name evidence="26" type="ordered locus">HRM2_01950</name>
</gene>
<comment type="catalytic activity">
    <reaction evidence="21">
        <text>N(6)-methyl-ATP + H2O = N(6)-methyl-AMP + diphosphate + H(+)</text>
        <dbReference type="Rhea" id="RHEA:67608"/>
        <dbReference type="ChEBI" id="CHEBI:15377"/>
        <dbReference type="ChEBI" id="CHEBI:15378"/>
        <dbReference type="ChEBI" id="CHEBI:33019"/>
        <dbReference type="ChEBI" id="CHEBI:144842"/>
        <dbReference type="ChEBI" id="CHEBI:172873"/>
    </reaction>
    <physiologicalReaction direction="left-to-right" evidence="21">
        <dbReference type="Rhea" id="RHEA:67609"/>
    </physiologicalReaction>
</comment>
<dbReference type="GO" id="GO:0005737">
    <property type="term" value="C:cytoplasm"/>
    <property type="evidence" value="ECO:0007669"/>
    <property type="project" value="UniProtKB-SubCell"/>
</dbReference>
<keyword evidence="8" id="KW-0460">Magnesium</keyword>
<evidence type="ECO:0000256" key="13">
    <source>
        <dbReference type="ARBA" id="ARBA00024596"/>
    </source>
</evidence>
<dbReference type="EC" id="3.6.1.56" evidence="14"/>
<dbReference type="Gene3D" id="3.90.79.10">
    <property type="entry name" value="Nucleoside Triphosphate Pyrophosphohydrolase"/>
    <property type="match status" value="1"/>
</dbReference>
<comment type="subcellular location">
    <subcellularLocation>
        <location evidence="2">Cytoplasm</location>
    </subcellularLocation>
</comment>
<dbReference type="eggNOG" id="COG1051">
    <property type="taxonomic scope" value="Bacteria"/>
</dbReference>
<evidence type="ECO:0000256" key="8">
    <source>
        <dbReference type="ARBA" id="ARBA00022842"/>
    </source>
</evidence>
<evidence type="ECO:0000256" key="20">
    <source>
        <dbReference type="ARBA" id="ARBA00032071"/>
    </source>
</evidence>
<dbReference type="GO" id="GO:0008828">
    <property type="term" value="F:dATP diphosphatase activity"/>
    <property type="evidence" value="ECO:0007669"/>
    <property type="project" value="UniProtKB-EC"/>
</dbReference>
<evidence type="ECO:0000256" key="5">
    <source>
        <dbReference type="ARBA" id="ARBA00022490"/>
    </source>
</evidence>
<evidence type="ECO:0000256" key="10">
    <source>
        <dbReference type="ARBA" id="ARBA00024448"/>
    </source>
</evidence>
<evidence type="ECO:0000256" key="12">
    <source>
        <dbReference type="ARBA" id="ARBA00024486"/>
    </source>
</evidence>
<dbReference type="GO" id="GO:0106433">
    <property type="term" value="F:O6-methyl-dGTP hydrolase activity"/>
    <property type="evidence" value="ECO:0007669"/>
    <property type="project" value="RHEA"/>
</dbReference>
<comment type="catalytic activity">
    <reaction evidence="11">
        <text>2-oxo-dATP + H2O = 2-oxo-dAMP + diphosphate + H(+)</text>
        <dbReference type="Rhea" id="RHEA:31583"/>
        <dbReference type="ChEBI" id="CHEBI:15377"/>
        <dbReference type="ChEBI" id="CHEBI:15378"/>
        <dbReference type="ChEBI" id="CHEBI:33019"/>
        <dbReference type="ChEBI" id="CHEBI:63212"/>
        <dbReference type="ChEBI" id="CHEBI:77897"/>
        <dbReference type="EC" id="3.6.1.56"/>
    </reaction>
    <physiologicalReaction direction="left-to-right" evidence="11">
        <dbReference type="Rhea" id="RHEA:31584"/>
    </physiologicalReaction>
</comment>
<evidence type="ECO:0000256" key="4">
    <source>
        <dbReference type="ARBA" id="ARBA00011245"/>
    </source>
</evidence>
<dbReference type="GO" id="GO:0042262">
    <property type="term" value="P:DNA protection"/>
    <property type="evidence" value="ECO:0007669"/>
    <property type="project" value="InterPro"/>
</dbReference>
<dbReference type="InterPro" id="IPR003563">
    <property type="entry name" value="8ODP"/>
</dbReference>
<evidence type="ECO:0000313" key="27">
    <source>
        <dbReference type="Proteomes" id="UP000000442"/>
    </source>
</evidence>
<dbReference type="InterPro" id="IPR020476">
    <property type="entry name" value="Nudix_hydrolase"/>
</dbReference>
<dbReference type="HOGENOM" id="CLU_037162_11_1_7"/>
<comment type="cofactor">
    <cofactor evidence="1">
        <name>Mg(2+)</name>
        <dbReference type="ChEBI" id="CHEBI:18420"/>
    </cofactor>
</comment>
<evidence type="ECO:0000256" key="3">
    <source>
        <dbReference type="ARBA" id="ARBA00005582"/>
    </source>
</evidence>
<feature type="domain" description="Nudix hydrolase" evidence="25">
    <location>
        <begin position="29"/>
        <end position="154"/>
    </location>
</feature>
<dbReference type="CDD" id="cd03427">
    <property type="entry name" value="NUDIX_MTH1_Nudt1"/>
    <property type="match status" value="1"/>
</dbReference>
<protein>
    <recommendedName>
        <fullName evidence="15">Oxidized purine nucleoside triphosphate hydrolase</fullName>
        <ecNumber evidence="14">3.6.1.56</ecNumber>
    </recommendedName>
    <alternativeName>
        <fullName evidence="19">2-hydroxy-dATP diphosphatase</fullName>
    </alternativeName>
    <alternativeName>
        <fullName evidence="18">7,8-dihydro-8-oxoguanine triphosphatase</fullName>
    </alternativeName>
    <alternativeName>
        <fullName evidence="17">8-oxo-dGTPase</fullName>
    </alternativeName>
    <alternativeName>
        <fullName evidence="20">Methylated purine nucleoside triphosphate hydrolase</fullName>
    </alternativeName>
    <alternativeName>
        <fullName evidence="16">Nucleoside diphosphate-linked moiety X motif 1</fullName>
    </alternativeName>
</protein>
<keyword evidence="5" id="KW-0963">Cytoplasm</keyword>
<evidence type="ECO:0000256" key="21">
    <source>
        <dbReference type="ARBA" id="ARBA00048002"/>
    </source>
</evidence>
<dbReference type="STRING" id="177437.HRM2_01950"/>
<dbReference type="GO" id="GO:0106431">
    <property type="term" value="F:N6-methyl-(d)ATP hydrolase activity"/>
    <property type="evidence" value="ECO:0007669"/>
    <property type="project" value="RHEA"/>
</dbReference>
<comment type="catalytic activity">
    <reaction evidence="22">
        <text>O(6)-methyl-dGTP + H2O = O(6)-methyl-dGMP + diphosphate + H(+)</text>
        <dbReference type="Rhea" id="RHEA:67600"/>
        <dbReference type="ChEBI" id="CHEBI:15377"/>
        <dbReference type="ChEBI" id="CHEBI:15378"/>
        <dbReference type="ChEBI" id="CHEBI:33019"/>
        <dbReference type="ChEBI" id="CHEBI:169974"/>
        <dbReference type="ChEBI" id="CHEBI:169975"/>
    </reaction>
    <physiologicalReaction direction="left-to-right" evidence="22">
        <dbReference type="Rhea" id="RHEA:67601"/>
    </physiologicalReaction>
</comment>
<dbReference type="Pfam" id="PF00293">
    <property type="entry name" value="NUDIX"/>
    <property type="match status" value="1"/>
</dbReference>
<proteinExistence type="inferred from homology"/>
<evidence type="ECO:0000256" key="23">
    <source>
        <dbReference type="ARBA" id="ARBA00049032"/>
    </source>
</evidence>
<evidence type="ECO:0000256" key="7">
    <source>
        <dbReference type="ARBA" id="ARBA00022801"/>
    </source>
</evidence>
<evidence type="ECO:0000256" key="1">
    <source>
        <dbReference type="ARBA" id="ARBA00001946"/>
    </source>
</evidence>
<name>C0QFC1_DESAH</name>
<dbReference type="GO" id="GO:0003723">
    <property type="term" value="F:RNA binding"/>
    <property type="evidence" value="ECO:0007669"/>
    <property type="project" value="UniProtKB-KW"/>
</dbReference>
<keyword evidence="6" id="KW-0479">Metal-binding</keyword>
<dbReference type="PROSITE" id="PS51462">
    <property type="entry name" value="NUDIX"/>
    <property type="match status" value="1"/>
</dbReference>
<evidence type="ECO:0000256" key="22">
    <source>
        <dbReference type="ARBA" id="ARBA00048894"/>
    </source>
</evidence>
<evidence type="ECO:0000256" key="17">
    <source>
        <dbReference type="ARBA" id="ARBA00030634"/>
    </source>
</evidence>
<dbReference type="InterPro" id="IPR000086">
    <property type="entry name" value="NUDIX_hydrolase_dom"/>
</dbReference>
<keyword evidence="27" id="KW-1185">Reference proteome</keyword>
<dbReference type="GO" id="GO:0106378">
    <property type="term" value="F:2-hydroxy-dATP hydrolase activity"/>
    <property type="evidence" value="ECO:0007669"/>
    <property type="project" value="RHEA"/>
</dbReference>
<evidence type="ECO:0000256" key="24">
    <source>
        <dbReference type="ARBA" id="ARBA00053094"/>
    </source>
</evidence>
<dbReference type="InterPro" id="IPR015797">
    <property type="entry name" value="NUDIX_hydrolase-like_dom_sf"/>
</dbReference>
<evidence type="ECO:0000256" key="18">
    <source>
        <dbReference type="ARBA" id="ARBA00030682"/>
    </source>
</evidence>
<comment type="similarity">
    <text evidence="3">Belongs to the Nudix hydrolase family.</text>
</comment>
<accession>C0QFC1</accession>
<sequence length="180" mass="20751">MMKIPDWLKTFSMETIRSVKEINWEEWVPGVRAVIVYIHQNNQVLLIHKKRGLGAGKVNAPGGHIEAGETPEQAAVRECQEEVGLTPKGLELRGKLYFQFLDGLRMEGFVYTATAFTGDMIETDEADPFWCHVDKMPLNRMWEDDFYWLPQVLRGKQMDGRFIFDNDTMVSLDVAIRDPE</sequence>
<comment type="function">
    <text evidence="24">Oxidized purine nucleoside triphosphate hydrolase which is a prominent sanitizer of the oxidized nucleotide pool. Catalyzes the hydrolysis of 2-oxo-dATP (2-hydroxy-dATP) into 2-oxo-dAMP. Also has a significant hydrolase activity toward 2-oxo-ATP, 8-oxo-dGTP and 8-oxo-dATP. Through the hydrolysis of oxidized purine nucleoside triphosphates, prevents their incorporation into DNA and the subsequent transversions A:T to C:G and G:C to T:A. Also catalyzes the hydrolysis of methylated purine nucleoside triphosphate preventing their integration into DNA. Through this antimutagenic activity protects cells from oxidative stress.</text>
</comment>
<reference evidence="26 27" key="1">
    <citation type="journal article" date="2009" name="Environ. Microbiol.">
        <title>Genome sequence of Desulfobacterium autotrophicum HRM2, a marine sulfate reducer oxidizing organic carbon completely to carbon dioxide.</title>
        <authorList>
            <person name="Strittmatter A.W."/>
            <person name="Liesegang H."/>
            <person name="Rabus R."/>
            <person name="Decker I."/>
            <person name="Amann J."/>
            <person name="Andres S."/>
            <person name="Henne A."/>
            <person name="Fricke W.F."/>
            <person name="Martinez-Arias R."/>
            <person name="Bartels D."/>
            <person name="Goesmann A."/>
            <person name="Krause L."/>
            <person name="Puehler A."/>
            <person name="Klenk H.P."/>
            <person name="Richter M."/>
            <person name="Schuler M."/>
            <person name="Gloeckner F.O."/>
            <person name="Meyerdierks A."/>
            <person name="Gottschalk G."/>
            <person name="Amann R."/>
        </authorList>
    </citation>
    <scope>NUCLEOTIDE SEQUENCE [LARGE SCALE GENOMIC DNA]</scope>
    <source>
        <strain evidence="27">ATCC 43914 / DSM 3382 / HRM2</strain>
    </source>
</reference>
<dbReference type="PANTHER" id="PTHR43758:SF2">
    <property type="entry name" value="OXIDIZED PURINE NUCLEOSIDE TRIPHOSPHATE HYDROLASE"/>
    <property type="match status" value="1"/>
</dbReference>
<dbReference type="GO" id="GO:0035539">
    <property type="term" value="F:8-oxo-7,8-dihydrodeoxyguanosine triphosphate pyrophosphatase activity"/>
    <property type="evidence" value="ECO:0007669"/>
    <property type="project" value="RHEA"/>
</dbReference>
<evidence type="ECO:0000256" key="19">
    <source>
        <dbReference type="ARBA" id="ARBA00031927"/>
    </source>
</evidence>
<organism evidence="26 27">
    <name type="scientific">Desulforapulum autotrophicum (strain ATCC 43914 / DSM 3382 / VKM B-1955 / HRM2)</name>
    <name type="common">Desulfobacterium autotrophicum</name>
    <dbReference type="NCBI Taxonomy" id="177437"/>
    <lineage>
        <taxon>Bacteria</taxon>
        <taxon>Pseudomonadati</taxon>
        <taxon>Thermodesulfobacteriota</taxon>
        <taxon>Desulfobacteria</taxon>
        <taxon>Desulfobacterales</taxon>
        <taxon>Desulfobacteraceae</taxon>
        <taxon>Desulforapulum</taxon>
    </lineage>
</organism>
<comment type="subunit">
    <text evidence="4">Monomer.</text>
</comment>
<evidence type="ECO:0000256" key="9">
    <source>
        <dbReference type="ARBA" id="ARBA00022884"/>
    </source>
</evidence>
<evidence type="ECO:0000256" key="11">
    <source>
        <dbReference type="ARBA" id="ARBA00024459"/>
    </source>
</evidence>
<evidence type="ECO:0000256" key="6">
    <source>
        <dbReference type="ARBA" id="ARBA00022723"/>
    </source>
</evidence>
<dbReference type="Proteomes" id="UP000000442">
    <property type="component" value="Chromosome"/>
</dbReference>
<evidence type="ECO:0000256" key="2">
    <source>
        <dbReference type="ARBA" id="ARBA00004496"/>
    </source>
</evidence>
<keyword evidence="9" id="KW-0694">RNA-binding</keyword>
<dbReference type="EMBL" id="CP001087">
    <property type="protein sequence ID" value="ACN13317.1"/>
    <property type="molecule type" value="Genomic_DNA"/>
</dbReference>
<evidence type="ECO:0000259" key="25">
    <source>
        <dbReference type="PROSITE" id="PS51462"/>
    </source>
</evidence>
<dbReference type="GO" id="GO:0106377">
    <property type="term" value="F:2-hydroxy-ATP hydrolase activity"/>
    <property type="evidence" value="ECO:0007669"/>
    <property type="project" value="RHEA"/>
</dbReference>
<evidence type="ECO:0000313" key="26">
    <source>
        <dbReference type="EMBL" id="ACN13317.1"/>
    </source>
</evidence>
<dbReference type="PANTHER" id="PTHR43758">
    <property type="entry name" value="7,8-DIHYDRO-8-OXOGUANINE TRIPHOSPHATASE"/>
    <property type="match status" value="1"/>
</dbReference>
<dbReference type="PRINTS" id="PR00502">
    <property type="entry name" value="NUDIXFAMILY"/>
</dbReference>
<dbReference type="SUPFAM" id="SSF55811">
    <property type="entry name" value="Nudix"/>
    <property type="match status" value="1"/>
</dbReference>
<dbReference type="AlphaFoldDB" id="C0QFC1"/>
<comment type="catalytic activity">
    <reaction evidence="23">
        <text>N(6)-methyl-dATP + H2O = N(6)-methyl-dAMP + diphosphate + H(+)</text>
        <dbReference type="Rhea" id="RHEA:67604"/>
        <dbReference type="ChEBI" id="CHEBI:15377"/>
        <dbReference type="ChEBI" id="CHEBI:15378"/>
        <dbReference type="ChEBI" id="CHEBI:33019"/>
        <dbReference type="ChEBI" id="CHEBI:169976"/>
        <dbReference type="ChEBI" id="CHEBI:172872"/>
    </reaction>
    <physiologicalReaction direction="left-to-right" evidence="23">
        <dbReference type="Rhea" id="RHEA:67605"/>
    </physiologicalReaction>
</comment>